<comment type="subcellular location">
    <subcellularLocation>
        <location evidence="1">Cytoplasm</location>
    </subcellularLocation>
</comment>
<dbReference type="PROSITE" id="PS50082">
    <property type="entry name" value="WD_REPEATS_2"/>
    <property type="match status" value="6"/>
</dbReference>
<dbReference type="InterPro" id="IPR015155">
    <property type="entry name" value="PFU"/>
</dbReference>
<dbReference type="PANTHER" id="PTHR19849:SF0">
    <property type="entry name" value="PHOSPHOLIPASE A-2-ACTIVATING PROTEIN"/>
    <property type="match status" value="1"/>
</dbReference>
<feature type="repeat" description="WD" evidence="5">
    <location>
        <begin position="140"/>
        <end position="181"/>
    </location>
</feature>
<dbReference type="InterPro" id="IPR001680">
    <property type="entry name" value="WD40_rpt"/>
</dbReference>
<dbReference type="GO" id="GO:0043161">
    <property type="term" value="P:proteasome-mediated ubiquitin-dependent protein catabolic process"/>
    <property type="evidence" value="ECO:0007669"/>
    <property type="project" value="TreeGrafter"/>
</dbReference>
<evidence type="ECO:0000259" key="6">
    <source>
        <dbReference type="PROSITE" id="PS51394"/>
    </source>
</evidence>
<dbReference type="InterPro" id="IPR036322">
    <property type="entry name" value="WD40_repeat_dom_sf"/>
</dbReference>
<dbReference type="PRINTS" id="PR00320">
    <property type="entry name" value="GPROTEINBRPT"/>
</dbReference>
<feature type="repeat" description="WD" evidence="5">
    <location>
        <begin position="224"/>
        <end position="255"/>
    </location>
</feature>
<dbReference type="InterPro" id="IPR038122">
    <property type="entry name" value="PFU_sf"/>
</dbReference>
<protein>
    <submittedName>
        <fullName evidence="8">WD-40 repeat-containing protein</fullName>
    </submittedName>
</protein>
<sequence>MSYKLSRELIGHTQDVKCVHFINSNTLLSGARDNSAILWRNVDNNWAVAARVHTHDNYVNSVGYLADNDLVATGSQDKLVNLHQIDSNGLDVMVDAPAYTLLGHSGNVCSIDTSSDGLIATGSWDTTARIWKDGVELSCLSGHTQAVWSVKFTPDNKHVITASADKNIAIWDVKSGAAVKTIQGAHKDAIRALTILPNGIGFASASNDLQIKLWTFDGENIMNLDGHTEFIYSLATLPTGQIVSAGEDRSVRIWQDGECVQTIIHPTTSVWAVATSENGDIASASSDGTIRIWTQDPARFADQDALKAYENVIAGSTISSRSSNGINPKDVKSPEVLQQAGQRDGQVILVKDAQIVSAYSWSVGESQWKKIGEVVDAAGGVDPSKRVKHSDGKEYDYVFDVDIEDGKPPLKLPYNVSDVIENPYIAAQRFLEKNMLPLTYLDETVKFIESNTSGVELGQGSSEFVDPYTDPWTGSTPVSASSVLPIKGPYLTFTQANVTAMLEKIHQLNGVVKTPLSGDELESIERLSKFVAESNPSRDVADTDVKVLLSALTSWPRAEIFPLLDLLRALAARSVIVASSNDVTTVLLDKAEILQGTAQVDENNLKSLQTRQMLALRALANTFNNDAGRKTRAGTADELLKYIESLPFGLLNKLAKIALSSLLFNTLSESIYNRIIRITSKTLENGSNDEETIYRLFAGYGNLV</sequence>
<dbReference type="PANTHER" id="PTHR19849">
    <property type="entry name" value="PHOSPHOLIPASE A-2-ACTIVATING PROTEIN"/>
    <property type="match status" value="1"/>
</dbReference>
<dbReference type="InterPro" id="IPR020472">
    <property type="entry name" value="WD40_PAC1"/>
</dbReference>
<dbReference type="Proteomes" id="UP000310685">
    <property type="component" value="Unassembled WGS sequence"/>
</dbReference>
<organism evidence="8 9">
    <name type="scientific">Wallemia mellicola</name>
    <dbReference type="NCBI Taxonomy" id="1708541"/>
    <lineage>
        <taxon>Eukaryota</taxon>
        <taxon>Fungi</taxon>
        <taxon>Dikarya</taxon>
        <taxon>Basidiomycota</taxon>
        <taxon>Wallemiomycotina</taxon>
        <taxon>Wallemiomycetes</taxon>
        <taxon>Wallemiales</taxon>
        <taxon>Wallemiaceae</taxon>
        <taxon>Wallemia</taxon>
    </lineage>
</organism>
<evidence type="ECO:0000313" key="9">
    <source>
        <dbReference type="Proteomes" id="UP000310685"/>
    </source>
</evidence>
<dbReference type="PROSITE" id="PS50294">
    <property type="entry name" value="WD_REPEATS_REGION"/>
    <property type="match status" value="4"/>
</dbReference>
<dbReference type="AlphaFoldDB" id="A0A4T0M533"/>
<feature type="repeat" description="WD" evidence="5">
    <location>
        <begin position="183"/>
        <end position="224"/>
    </location>
</feature>
<dbReference type="Pfam" id="PF08324">
    <property type="entry name" value="PUL"/>
    <property type="match status" value="1"/>
</dbReference>
<dbReference type="PROSITE" id="PS51396">
    <property type="entry name" value="PUL"/>
    <property type="match status" value="1"/>
</dbReference>
<dbReference type="PROSITE" id="PS00678">
    <property type="entry name" value="WD_REPEATS_1"/>
    <property type="match status" value="1"/>
</dbReference>
<dbReference type="Gene3D" id="3.10.20.870">
    <property type="entry name" value="PFU (PLAA family ubiquitin binding), C-terminal domain"/>
    <property type="match status" value="1"/>
</dbReference>
<feature type="repeat" description="WD" evidence="5">
    <location>
        <begin position="101"/>
        <end position="132"/>
    </location>
</feature>
<feature type="repeat" description="WD" evidence="5">
    <location>
        <begin position="9"/>
        <end position="39"/>
    </location>
</feature>
<dbReference type="PROSITE" id="PS51394">
    <property type="entry name" value="PFU"/>
    <property type="match status" value="1"/>
</dbReference>
<dbReference type="Gene3D" id="1.25.10.10">
    <property type="entry name" value="Leucine-rich Repeat Variant"/>
    <property type="match status" value="1"/>
</dbReference>
<evidence type="ECO:0000256" key="4">
    <source>
        <dbReference type="ARBA" id="ARBA00022737"/>
    </source>
</evidence>
<evidence type="ECO:0000256" key="2">
    <source>
        <dbReference type="ARBA" id="ARBA00022490"/>
    </source>
</evidence>
<dbReference type="EMBL" id="SPRC01000031">
    <property type="protein sequence ID" value="TIB77794.1"/>
    <property type="molecule type" value="Genomic_DNA"/>
</dbReference>
<evidence type="ECO:0000256" key="5">
    <source>
        <dbReference type="PROSITE-ProRule" id="PRU00221"/>
    </source>
</evidence>
<comment type="caution">
    <text evidence="8">The sequence shown here is derived from an EMBL/GenBank/DDBJ whole genome shotgun (WGS) entry which is preliminary data.</text>
</comment>
<dbReference type="GO" id="GO:0005634">
    <property type="term" value="C:nucleus"/>
    <property type="evidence" value="ECO:0007669"/>
    <property type="project" value="TreeGrafter"/>
</dbReference>
<dbReference type="GO" id="GO:0043130">
    <property type="term" value="F:ubiquitin binding"/>
    <property type="evidence" value="ECO:0007669"/>
    <property type="project" value="TreeGrafter"/>
</dbReference>
<gene>
    <name evidence="8" type="ORF">E3Q22_02880</name>
</gene>
<dbReference type="InterPro" id="IPR011989">
    <property type="entry name" value="ARM-like"/>
</dbReference>
<accession>A0A4T0M533</accession>
<dbReference type="GO" id="GO:0005737">
    <property type="term" value="C:cytoplasm"/>
    <property type="evidence" value="ECO:0007669"/>
    <property type="project" value="UniProtKB-SubCell"/>
</dbReference>
<dbReference type="CDD" id="cd00200">
    <property type="entry name" value="WD40"/>
    <property type="match status" value="1"/>
</dbReference>
<feature type="domain" description="PFU" evidence="6">
    <location>
        <begin position="360"/>
        <end position="462"/>
    </location>
</feature>
<evidence type="ECO:0000259" key="7">
    <source>
        <dbReference type="PROSITE" id="PS51396"/>
    </source>
</evidence>
<keyword evidence="2" id="KW-0963">Cytoplasm</keyword>
<evidence type="ECO:0000256" key="3">
    <source>
        <dbReference type="ARBA" id="ARBA00022574"/>
    </source>
</evidence>
<evidence type="ECO:0000313" key="8">
    <source>
        <dbReference type="EMBL" id="TIB77794.1"/>
    </source>
</evidence>
<keyword evidence="4" id="KW-0677">Repeat</keyword>
<keyword evidence="3 5" id="KW-0853">WD repeat</keyword>
<dbReference type="Gene3D" id="2.130.10.10">
    <property type="entry name" value="YVTN repeat-like/Quinoprotein amine dehydrogenase"/>
    <property type="match status" value="1"/>
</dbReference>
<dbReference type="Pfam" id="PF00400">
    <property type="entry name" value="WD40"/>
    <property type="match status" value="7"/>
</dbReference>
<name>A0A4T0M533_9BASI</name>
<dbReference type="Pfam" id="PF09070">
    <property type="entry name" value="PFU"/>
    <property type="match status" value="1"/>
</dbReference>
<reference evidence="8 9" key="1">
    <citation type="submission" date="2019-03" db="EMBL/GenBank/DDBJ databases">
        <title>Sequencing 25 genomes of Wallemia mellicola.</title>
        <authorList>
            <person name="Gostincar C."/>
        </authorList>
    </citation>
    <scope>NUCLEOTIDE SEQUENCE [LARGE SCALE GENOMIC DNA]</scope>
    <source>
        <strain evidence="8 9">EXF-6152</strain>
    </source>
</reference>
<feature type="domain" description="PUL" evidence="7">
    <location>
        <begin position="482"/>
        <end position="704"/>
    </location>
</feature>
<dbReference type="SMART" id="SM00320">
    <property type="entry name" value="WD40"/>
    <property type="match status" value="7"/>
</dbReference>
<evidence type="ECO:0000256" key="1">
    <source>
        <dbReference type="ARBA" id="ARBA00004496"/>
    </source>
</evidence>
<dbReference type="SUPFAM" id="SSF50978">
    <property type="entry name" value="WD40 repeat-like"/>
    <property type="match status" value="1"/>
</dbReference>
<dbReference type="InterPro" id="IPR015943">
    <property type="entry name" value="WD40/YVTN_repeat-like_dom_sf"/>
</dbReference>
<dbReference type="InterPro" id="IPR013535">
    <property type="entry name" value="PUL_dom"/>
</dbReference>
<feature type="repeat" description="WD" evidence="5">
    <location>
        <begin position="281"/>
        <end position="293"/>
    </location>
</feature>
<proteinExistence type="predicted"/>
<dbReference type="GO" id="GO:0010992">
    <property type="term" value="P:ubiquitin recycling"/>
    <property type="evidence" value="ECO:0007669"/>
    <property type="project" value="TreeGrafter"/>
</dbReference>
<dbReference type="InterPro" id="IPR019775">
    <property type="entry name" value="WD40_repeat_CS"/>
</dbReference>